<dbReference type="Gene3D" id="2.50.20.10">
    <property type="entry name" value="Lipoprotein localisation LolA/LolB/LppX"/>
    <property type="match status" value="1"/>
</dbReference>
<feature type="region of interest" description="Disordered" evidence="1">
    <location>
        <begin position="348"/>
        <end position="375"/>
    </location>
</feature>
<sequence>MTDDRATAGGGPADEWQGADPYPSRRRTLVRVAVPLAVTAAIAAGVGLVPALADSSPPELPALTAEQLITKVLGSEAQTLSGTVSVSTDLGVPSQLLGAAAGGIGGGAAPGGGDRPSSAAPGSRLTALLGGEHTVRVAVDGPERQRIGLLEQLSGYELIRDGDQVWAWDSGTNEAVHLTGVRPDAAADGHRGQAPLTGVPTTPQEAARLFLTASADSTTVTVDGTATVAGQKAYRLSVKPTRPGSTIGEARIAVSADNGVPLSVVVKGTDGDTVLDVHFTQVSFARPAAKTFEFTVPKGAKVTEQKASGAPHDAVAPQEAGAAAEGLNVIGEGWTTVLSAKLPTGDVFVPAEGRGPRGRGGHGAGSGGGTSQSPLALAKSLGKPVAGGSLISTKVLNALITDDGRVFAGAVTLPVLQSAAGVK</sequence>
<feature type="compositionally biased region" description="Gly residues" evidence="1">
    <location>
        <begin position="361"/>
        <end position="370"/>
    </location>
</feature>
<dbReference type="Proteomes" id="UP001499863">
    <property type="component" value="Unassembled WGS sequence"/>
</dbReference>
<reference evidence="3 4" key="1">
    <citation type="journal article" date="2019" name="Int. J. Syst. Evol. Microbiol.">
        <title>The Global Catalogue of Microorganisms (GCM) 10K type strain sequencing project: providing services to taxonomists for standard genome sequencing and annotation.</title>
        <authorList>
            <consortium name="The Broad Institute Genomics Platform"/>
            <consortium name="The Broad Institute Genome Sequencing Center for Infectious Disease"/>
            <person name="Wu L."/>
            <person name="Ma J."/>
        </authorList>
    </citation>
    <scope>NUCLEOTIDE SEQUENCE [LARGE SCALE GENOMIC DNA]</scope>
    <source>
        <strain evidence="3 4">JCM 12393</strain>
    </source>
</reference>
<dbReference type="EMBL" id="BAAAKJ010000299">
    <property type="protein sequence ID" value="GAA1405751.1"/>
    <property type="molecule type" value="Genomic_DNA"/>
</dbReference>
<feature type="region of interest" description="Disordered" evidence="1">
    <location>
        <begin position="1"/>
        <end position="24"/>
    </location>
</feature>
<evidence type="ECO:0000256" key="1">
    <source>
        <dbReference type="SAM" id="MobiDB-lite"/>
    </source>
</evidence>
<dbReference type="SUPFAM" id="SSF89392">
    <property type="entry name" value="Prokaryotic lipoproteins and lipoprotein localization factors"/>
    <property type="match status" value="1"/>
</dbReference>
<protein>
    <submittedName>
        <fullName evidence="3">Outer membrane lipoprotein carrier protein LolA</fullName>
    </submittedName>
</protein>
<feature type="transmembrane region" description="Helical" evidence="2">
    <location>
        <begin position="32"/>
        <end position="53"/>
    </location>
</feature>
<proteinExistence type="predicted"/>
<dbReference type="InterPro" id="IPR029046">
    <property type="entry name" value="LolA/LolB/LppX"/>
</dbReference>
<name>A0ABN1YDG6_9ACTN</name>
<dbReference type="RefSeq" id="WP_344340760.1">
    <property type="nucleotide sequence ID" value="NZ_BAAAKJ010000299.1"/>
</dbReference>
<accession>A0ABN1YDG6</accession>
<evidence type="ECO:0000313" key="3">
    <source>
        <dbReference type="EMBL" id="GAA1405751.1"/>
    </source>
</evidence>
<gene>
    <name evidence="3" type="ORF">GCM10009639_52960</name>
</gene>
<keyword evidence="2" id="KW-0812">Transmembrane</keyword>
<dbReference type="PANTHER" id="PTHR37507:SF2">
    <property type="entry name" value="SPORULATION PROTEIN YDCC"/>
    <property type="match status" value="1"/>
</dbReference>
<keyword evidence="3" id="KW-0449">Lipoprotein</keyword>
<keyword evidence="2" id="KW-0472">Membrane</keyword>
<comment type="caution">
    <text evidence="3">The sequence shown here is derived from an EMBL/GenBank/DDBJ whole genome shotgun (WGS) entry which is preliminary data.</text>
</comment>
<evidence type="ECO:0000256" key="2">
    <source>
        <dbReference type="SAM" id="Phobius"/>
    </source>
</evidence>
<dbReference type="InterPro" id="IPR052944">
    <property type="entry name" value="Sporulation_related"/>
</dbReference>
<dbReference type="PANTHER" id="PTHR37507">
    <property type="entry name" value="SPORULATION PROTEIN YDCC"/>
    <property type="match status" value="1"/>
</dbReference>
<evidence type="ECO:0000313" key="4">
    <source>
        <dbReference type="Proteomes" id="UP001499863"/>
    </source>
</evidence>
<keyword evidence="4" id="KW-1185">Reference proteome</keyword>
<keyword evidence="2" id="KW-1133">Transmembrane helix</keyword>
<organism evidence="3 4">
    <name type="scientific">Kitasatospora putterlickiae</name>
    <dbReference type="NCBI Taxonomy" id="221725"/>
    <lineage>
        <taxon>Bacteria</taxon>
        <taxon>Bacillati</taxon>
        <taxon>Actinomycetota</taxon>
        <taxon>Actinomycetes</taxon>
        <taxon>Kitasatosporales</taxon>
        <taxon>Streptomycetaceae</taxon>
        <taxon>Kitasatospora</taxon>
    </lineage>
</organism>